<dbReference type="Pfam" id="PF03147">
    <property type="entry name" value="FDX-ACB"/>
    <property type="match status" value="1"/>
</dbReference>
<evidence type="ECO:0000256" key="3">
    <source>
        <dbReference type="ARBA" id="ARBA00011209"/>
    </source>
</evidence>
<evidence type="ECO:0000256" key="16">
    <source>
        <dbReference type="PROSITE-ProRule" id="PRU00209"/>
    </source>
</evidence>
<organism evidence="20 21">
    <name type="scientific">Thermosipho melanesiensis</name>
    <dbReference type="NCBI Taxonomy" id="46541"/>
    <lineage>
        <taxon>Bacteria</taxon>
        <taxon>Thermotogati</taxon>
        <taxon>Thermotogota</taxon>
        <taxon>Thermotogae</taxon>
        <taxon>Thermotogales</taxon>
        <taxon>Fervidobacteriaceae</taxon>
        <taxon>Thermosipho</taxon>
    </lineage>
</organism>
<dbReference type="Pfam" id="PF03483">
    <property type="entry name" value="B3_4"/>
    <property type="match status" value="1"/>
</dbReference>
<proteinExistence type="inferred from homology"/>
<evidence type="ECO:0000256" key="9">
    <source>
        <dbReference type="ARBA" id="ARBA00022840"/>
    </source>
</evidence>
<evidence type="ECO:0000256" key="15">
    <source>
        <dbReference type="HAMAP-Rule" id="MF_00283"/>
    </source>
</evidence>
<dbReference type="InterPro" id="IPR005146">
    <property type="entry name" value="B3/B4_tRNA-bd"/>
</dbReference>
<dbReference type="InterPro" id="IPR045864">
    <property type="entry name" value="aa-tRNA-synth_II/BPL/LPL"/>
</dbReference>
<evidence type="ECO:0000259" key="18">
    <source>
        <dbReference type="PROSITE" id="PS51447"/>
    </source>
</evidence>
<dbReference type="Gene3D" id="3.30.56.10">
    <property type="match status" value="2"/>
</dbReference>
<evidence type="ECO:0000259" key="17">
    <source>
        <dbReference type="PROSITE" id="PS50886"/>
    </source>
</evidence>
<dbReference type="SMART" id="SM00873">
    <property type="entry name" value="B3_4"/>
    <property type="match status" value="1"/>
</dbReference>
<dbReference type="CDD" id="cd00769">
    <property type="entry name" value="PheRS_beta_core"/>
    <property type="match status" value="1"/>
</dbReference>
<dbReference type="RefSeq" id="WP_012057031.1">
    <property type="nucleotide sequence ID" value="NZ_CP007389.1"/>
</dbReference>
<evidence type="ECO:0000256" key="12">
    <source>
        <dbReference type="ARBA" id="ARBA00022917"/>
    </source>
</evidence>
<keyword evidence="11 16" id="KW-0694">RNA-binding</keyword>
<dbReference type="SUPFAM" id="SSF54991">
    <property type="entry name" value="Anticodon-binding domain of PheRS"/>
    <property type="match status" value="1"/>
</dbReference>
<dbReference type="PROSITE" id="PS51483">
    <property type="entry name" value="B5"/>
    <property type="match status" value="1"/>
</dbReference>
<keyword evidence="4 15" id="KW-0963">Cytoplasm</keyword>
<reference evidence="20 21" key="1">
    <citation type="submission" date="2014-02" db="EMBL/GenBank/DDBJ databases">
        <title>Diversity of Thermotogales isolates from hydrothermal vents.</title>
        <authorList>
            <person name="Haverkamp T.H.A."/>
            <person name="Lossouarn J."/>
            <person name="Geslin C."/>
            <person name="Nesbo C.L."/>
        </authorList>
    </citation>
    <scope>NUCLEOTIDE SEQUENCE [LARGE SCALE GENOMIC DNA]</scope>
    <source>
        <strain evidence="20 21">431</strain>
    </source>
</reference>
<dbReference type="InterPro" id="IPR033714">
    <property type="entry name" value="tRNA_bind_bactPheRS"/>
</dbReference>
<dbReference type="Pfam" id="PF17759">
    <property type="entry name" value="tRNA_synthFbeta"/>
    <property type="match status" value="1"/>
</dbReference>
<feature type="binding site" evidence="15">
    <location>
        <position position="449"/>
    </location>
    <ligand>
        <name>Mg(2+)</name>
        <dbReference type="ChEBI" id="CHEBI:18420"/>
        <note>shared with alpha subunit</note>
    </ligand>
</feature>
<evidence type="ECO:0000256" key="5">
    <source>
        <dbReference type="ARBA" id="ARBA00022555"/>
    </source>
</evidence>
<dbReference type="InterPro" id="IPR041616">
    <property type="entry name" value="PheRS_beta_core"/>
</dbReference>
<dbReference type="EMBL" id="CP007389">
    <property type="protein sequence ID" value="APT73802.1"/>
    <property type="molecule type" value="Genomic_DNA"/>
</dbReference>
<dbReference type="Gene3D" id="3.30.70.380">
    <property type="entry name" value="Ferrodoxin-fold anticodon-binding domain"/>
    <property type="match status" value="1"/>
</dbReference>
<comment type="cofactor">
    <cofactor evidence="15">
        <name>Mg(2+)</name>
        <dbReference type="ChEBI" id="CHEBI:18420"/>
    </cofactor>
    <text evidence="15">Binds 2 magnesium ions per tetramer.</text>
</comment>
<dbReference type="Gene3D" id="2.40.50.140">
    <property type="entry name" value="Nucleic acid-binding proteins"/>
    <property type="match status" value="1"/>
</dbReference>
<protein>
    <recommendedName>
        <fullName evidence="15">Phenylalanine--tRNA ligase beta subunit</fullName>
        <ecNumber evidence="15">6.1.1.20</ecNumber>
    </recommendedName>
    <alternativeName>
        <fullName evidence="15">Phenylalanyl-tRNA synthetase beta subunit</fullName>
        <shortName evidence="15">PheRS</shortName>
    </alternativeName>
</protein>
<evidence type="ECO:0000256" key="6">
    <source>
        <dbReference type="ARBA" id="ARBA00022598"/>
    </source>
</evidence>
<evidence type="ECO:0000256" key="13">
    <source>
        <dbReference type="ARBA" id="ARBA00023146"/>
    </source>
</evidence>
<feature type="binding site" evidence="15">
    <location>
        <position position="452"/>
    </location>
    <ligand>
        <name>Mg(2+)</name>
        <dbReference type="ChEBI" id="CHEBI:18420"/>
        <note>shared with alpha subunit</note>
    </ligand>
</feature>
<dbReference type="InterPro" id="IPR002547">
    <property type="entry name" value="tRNA-bd_dom"/>
</dbReference>
<dbReference type="Pfam" id="PF03484">
    <property type="entry name" value="B5"/>
    <property type="match status" value="1"/>
</dbReference>
<dbReference type="Pfam" id="PF01588">
    <property type="entry name" value="tRNA_bind"/>
    <property type="match status" value="1"/>
</dbReference>
<dbReference type="NCBIfam" id="TIGR00472">
    <property type="entry name" value="pheT_bact"/>
    <property type="match status" value="1"/>
</dbReference>
<comment type="similarity">
    <text evidence="2 15">Belongs to the phenylalanyl-tRNA synthetase beta subunit family. Type 1 subfamily.</text>
</comment>
<evidence type="ECO:0000256" key="14">
    <source>
        <dbReference type="ARBA" id="ARBA00049255"/>
    </source>
</evidence>
<dbReference type="HAMAP" id="MF_00283">
    <property type="entry name" value="Phe_tRNA_synth_beta1"/>
    <property type="match status" value="1"/>
</dbReference>
<feature type="binding site" evidence="15">
    <location>
        <position position="453"/>
    </location>
    <ligand>
        <name>Mg(2+)</name>
        <dbReference type="ChEBI" id="CHEBI:18420"/>
        <note>shared with alpha subunit</note>
    </ligand>
</feature>
<name>A0ABN4V276_9BACT</name>
<feature type="domain" description="FDX-ACB" evidence="18">
    <location>
        <begin position="683"/>
        <end position="774"/>
    </location>
</feature>
<dbReference type="Gene3D" id="3.50.40.10">
    <property type="entry name" value="Phenylalanyl-trna Synthetase, Chain B, domain 3"/>
    <property type="match status" value="1"/>
</dbReference>
<evidence type="ECO:0000259" key="19">
    <source>
        <dbReference type="PROSITE" id="PS51483"/>
    </source>
</evidence>
<evidence type="ECO:0000313" key="21">
    <source>
        <dbReference type="Proteomes" id="UP000185490"/>
    </source>
</evidence>
<gene>
    <name evidence="15" type="primary">pheT</name>
    <name evidence="20" type="ORF">BW47_04360</name>
</gene>
<keyword evidence="10 15" id="KW-0460">Magnesium</keyword>
<evidence type="ECO:0000256" key="1">
    <source>
        <dbReference type="ARBA" id="ARBA00004496"/>
    </source>
</evidence>
<evidence type="ECO:0000256" key="8">
    <source>
        <dbReference type="ARBA" id="ARBA00022741"/>
    </source>
</evidence>
<dbReference type="SUPFAM" id="SSF56037">
    <property type="entry name" value="PheT/TilS domain"/>
    <property type="match status" value="1"/>
</dbReference>
<dbReference type="SUPFAM" id="SSF55681">
    <property type="entry name" value="Class II aaRS and biotin synthetases"/>
    <property type="match status" value="1"/>
</dbReference>
<dbReference type="Proteomes" id="UP000185490">
    <property type="component" value="Chromosome"/>
</dbReference>
<dbReference type="PANTHER" id="PTHR10947:SF0">
    <property type="entry name" value="PHENYLALANINE--TRNA LIGASE BETA SUBUNIT"/>
    <property type="match status" value="1"/>
</dbReference>
<keyword evidence="9 15" id="KW-0067">ATP-binding</keyword>
<dbReference type="InterPro" id="IPR004532">
    <property type="entry name" value="Phe-tRNA-ligase_IIc_bsu_bact"/>
</dbReference>
<comment type="subunit">
    <text evidence="3 15">Tetramer of two alpha and two beta subunits.</text>
</comment>
<dbReference type="InterPro" id="IPR020825">
    <property type="entry name" value="Phe-tRNA_synthase-like_B3/B4"/>
</dbReference>
<keyword evidence="12 15" id="KW-0648">Protein biosynthesis</keyword>
<feature type="binding site" evidence="15">
    <location>
        <position position="443"/>
    </location>
    <ligand>
        <name>Mg(2+)</name>
        <dbReference type="ChEBI" id="CHEBI:18420"/>
        <note>shared with alpha subunit</note>
    </ligand>
</feature>
<comment type="subcellular location">
    <subcellularLocation>
        <location evidence="1 15">Cytoplasm</location>
    </subcellularLocation>
</comment>
<keyword evidence="5 16" id="KW-0820">tRNA-binding</keyword>
<dbReference type="EC" id="6.1.1.20" evidence="15"/>
<dbReference type="InterPro" id="IPR045060">
    <property type="entry name" value="Phe-tRNA-ligase_IIc_bsu"/>
</dbReference>
<dbReference type="Gene3D" id="3.30.930.10">
    <property type="entry name" value="Bira Bifunctional Protein, Domain 2"/>
    <property type="match status" value="1"/>
</dbReference>
<dbReference type="CDD" id="cd02796">
    <property type="entry name" value="tRNA_bind_bactPheRS"/>
    <property type="match status" value="1"/>
</dbReference>
<evidence type="ECO:0000256" key="11">
    <source>
        <dbReference type="ARBA" id="ARBA00022884"/>
    </source>
</evidence>
<evidence type="ECO:0000256" key="2">
    <source>
        <dbReference type="ARBA" id="ARBA00008653"/>
    </source>
</evidence>
<dbReference type="InterPro" id="IPR005147">
    <property type="entry name" value="tRNA_synthase_B5-dom"/>
</dbReference>
<keyword evidence="7 15" id="KW-0479">Metal-binding</keyword>
<dbReference type="InterPro" id="IPR036690">
    <property type="entry name" value="Fdx_antiC-bd_sf"/>
</dbReference>
<dbReference type="PANTHER" id="PTHR10947">
    <property type="entry name" value="PHENYLALANYL-TRNA SYNTHETASE BETA CHAIN AND LEUCINE-RICH REPEAT-CONTAINING PROTEIN 47"/>
    <property type="match status" value="1"/>
</dbReference>
<evidence type="ECO:0000256" key="7">
    <source>
        <dbReference type="ARBA" id="ARBA00022723"/>
    </source>
</evidence>
<sequence>MKLSFEWLKDFVNIDKTAEEVAEKLSLTGTNVEEIINPFDVDGKIVVGKVLEIEKHPNADRLIVCKVDIGNEVRTIVTGDLSVSKDDLVPLALENTRLGKLIIKPRKMRGILSEGMLCSLQELGLEEKSSGVYKFKDDVPVGTDVIEYFKLRDKVLDIEITPNRSDCLSVLGIAREVSAIYDVDLNLKEKEINSKDEHNIEIRIESDGCYRYTSRIIKGVKIKESPMWLQKRLIASGIRPINNIVDITNYVMLEMGHPVHAFDLRNTPKIVVKDAKGGEEILLLDGKTYKLMGNEVLITDGEKILALGGIMGGEESGVKEDTTEILLEVAMFDPVRIRKASKYHGIITDSSYRFERGMDPNDSLRVINRLTELVLELAGGIPSEIKDVVNKKIESTIIDFDFSMTKKIIGIEIPKERQIKILNRLGFEVNENKVKVPTFRYFDITRSIDLVEEISRIYGMENINGEPFKITTNSNSRSKEQKLRYMLKDALKNEGFLEAMNLSFVSRKWSINGQKVKISNPINEELSVMRPSLLNGLLESLAYNYKRQIRDIKLFEVGKVFMEKDGKPFDVEKVAAVATGKLNKNDYTDPRKIDFYTFKGMVENVLNEFNISASFIPHNLEGFVPTRLAKIIVNNEEVGIIGMFDPDFMDKYFDVKDEVYAFELSTDFVYENFVEIPEYKESAQFPSVRRDVSILVPDNFLLGDVINSLFKYQYVEEVGISDIYKGKGIEKGYKSITIYCVFRAKDRTLKEEEVNKIWEKIKKDLVYKYPLKLRFEEV</sequence>
<feature type="domain" description="B5" evidence="19">
    <location>
        <begin position="393"/>
        <end position="465"/>
    </location>
</feature>
<evidence type="ECO:0000256" key="10">
    <source>
        <dbReference type="ARBA" id="ARBA00022842"/>
    </source>
</evidence>
<keyword evidence="13 15" id="KW-0030">Aminoacyl-tRNA synthetase</keyword>
<dbReference type="SMART" id="SM00874">
    <property type="entry name" value="B5"/>
    <property type="match status" value="1"/>
</dbReference>
<keyword evidence="21" id="KW-1185">Reference proteome</keyword>
<feature type="domain" description="TRNA-binding" evidence="17">
    <location>
        <begin position="39"/>
        <end position="146"/>
    </location>
</feature>
<keyword evidence="8 15" id="KW-0547">Nucleotide-binding</keyword>
<dbReference type="SUPFAM" id="SSF50249">
    <property type="entry name" value="Nucleic acid-binding proteins"/>
    <property type="match status" value="1"/>
</dbReference>
<evidence type="ECO:0000313" key="20">
    <source>
        <dbReference type="EMBL" id="APT73802.1"/>
    </source>
</evidence>
<dbReference type="InterPro" id="IPR009061">
    <property type="entry name" value="DNA-bd_dom_put_sf"/>
</dbReference>
<dbReference type="InterPro" id="IPR005121">
    <property type="entry name" value="Fdx_antiC-bd"/>
</dbReference>
<dbReference type="InterPro" id="IPR012340">
    <property type="entry name" value="NA-bd_OB-fold"/>
</dbReference>
<comment type="catalytic activity">
    <reaction evidence="14 15">
        <text>tRNA(Phe) + L-phenylalanine + ATP = L-phenylalanyl-tRNA(Phe) + AMP + diphosphate + H(+)</text>
        <dbReference type="Rhea" id="RHEA:19413"/>
        <dbReference type="Rhea" id="RHEA-COMP:9668"/>
        <dbReference type="Rhea" id="RHEA-COMP:9699"/>
        <dbReference type="ChEBI" id="CHEBI:15378"/>
        <dbReference type="ChEBI" id="CHEBI:30616"/>
        <dbReference type="ChEBI" id="CHEBI:33019"/>
        <dbReference type="ChEBI" id="CHEBI:58095"/>
        <dbReference type="ChEBI" id="CHEBI:78442"/>
        <dbReference type="ChEBI" id="CHEBI:78531"/>
        <dbReference type="ChEBI" id="CHEBI:456215"/>
        <dbReference type="EC" id="6.1.1.20"/>
    </reaction>
</comment>
<dbReference type="PROSITE" id="PS51447">
    <property type="entry name" value="FDX_ACB"/>
    <property type="match status" value="1"/>
</dbReference>
<dbReference type="PROSITE" id="PS50886">
    <property type="entry name" value="TRBD"/>
    <property type="match status" value="1"/>
</dbReference>
<keyword evidence="6 15" id="KW-0436">Ligase</keyword>
<accession>A0ABN4V276</accession>
<dbReference type="SMART" id="SM00896">
    <property type="entry name" value="FDX-ACB"/>
    <property type="match status" value="1"/>
</dbReference>
<evidence type="ECO:0000256" key="4">
    <source>
        <dbReference type="ARBA" id="ARBA00022490"/>
    </source>
</evidence>
<dbReference type="SUPFAM" id="SSF46955">
    <property type="entry name" value="Putative DNA-binding domain"/>
    <property type="match status" value="1"/>
</dbReference>